<sequence>MLPDLAPIGPVSRPILRFAPSPNGYLHLGHAYSALLNARLARRLGGVVLLRIEDIDIGRCRPAYAEALLEDLAWLGLAYPQPVRRQSDHFATYAAVLDELRRRGLLYPCFCSRAEIAAAVGRRGETPRDPDGALLYPGTCRALAPAEVERRLAAGTLHTLRLRMDEACALCSEGLTMRVCDCDCREGSVAVDPRCWGDVVLGRRDVPTSYHLAVTVDDALQGVTHVVRGADLLAATAIHRLLQRLLGLAEPCYHHHRLITDDDGRKLAKSVESLPLRQLRARGITAGDVRRDLGFGDLEAGA</sequence>
<keyword evidence="1 7" id="KW-0436">Ligase</keyword>
<comment type="similarity">
    <text evidence="7">Belongs to the class-I aminoacyl-tRNA synthetase family.</text>
</comment>
<dbReference type="AlphaFoldDB" id="A0A916TXJ2"/>
<dbReference type="InterPro" id="IPR000924">
    <property type="entry name" value="Glu/Gln-tRNA-synth"/>
</dbReference>
<dbReference type="PROSITE" id="PS00178">
    <property type="entry name" value="AA_TRNA_LIGASE_I"/>
    <property type="match status" value="1"/>
</dbReference>
<keyword evidence="6 7" id="KW-0030">Aminoacyl-tRNA synthetase</keyword>
<proteinExistence type="inferred from homology"/>
<dbReference type="GO" id="GO:0006424">
    <property type="term" value="P:glutamyl-tRNA aminoacylation"/>
    <property type="evidence" value="ECO:0007669"/>
    <property type="project" value="TreeGrafter"/>
</dbReference>
<dbReference type="NCBIfam" id="NF004315">
    <property type="entry name" value="PRK05710.1-4"/>
    <property type="match status" value="1"/>
</dbReference>
<protein>
    <submittedName>
        <fullName evidence="9">tRNA glutamyl-Q(34) synthetase GluQRS</fullName>
    </submittedName>
</protein>
<dbReference type="EMBL" id="BMGG01000001">
    <property type="protein sequence ID" value="GGC44968.1"/>
    <property type="molecule type" value="Genomic_DNA"/>
</dbReference>
<dbReference type="InterPro" id="IPR001412">
    <property type="entry name" value="aa-tRNA-synth_I_CS"/>
</dbReference>
<dbReference type="InterPro" id="IPR014729">
    <property type="entry name" value="Rossmann-like_a/b/a_fold"/>
</dbReference>
<dbReference type="PANTHER" id="PTHR43311:SF1">
    <property type="entry name" value="GLUTAMYL-Q TRNA(ASP) SYNTHETASE"/>
    <property type="match status" value="1"/>
</dbReference>
<keyword evidence="7" id="KW-0648">Protein biosynthesis</keyword>
<dbReference type="GO" id="GO:0005829">
    <property type="term" value="C:cytosol"/>
    <property type="evidence" value="ECO:0007669"/>
    <property type="project" value="TreeGrafter"/>
</dbReference>
<evidence type="ECO:0000256" key="4">
    <source>
        <dbReference type="ARBA" id="ARBA00022833"/>
    </source>
</evidence>
<reference evidence="9" key="1">
    <citation type="journal article" date="2014" name="Int. J. Syst. Evol. Microbiol.">
        <title>Complete genome sequence of Corynebacterium casei LMG S-19264T (=DSM 44701T), isolated from a smear-ripened cheese.</title>
        <authorList>
            <consortium name="US DOE Joint Genome Institute (JGI-PGF)"/>
            <person name="Walter F."/>
            <person name="Albersmeier A."/>
            <person name="Kalinowski J."/>
            <person name="Ruckert C."/>
        </authorList>
    </citation>
    <scope>NUCLEOTIDE SEQUENCE</scope>
    <source>
        <strain evidence="9">CGMCC 1.12919</strain>
    </source>
</reference>
<evidence type="ECO:0000256" key="5">
    <source>
        <dbReference type="ARBA" id="ARBA00022840"/>
    </source>
</evidence>
<comment type="caution">
    <text evidence="9">The sequence shown here is derived from an EMBL/GenBank/DDBJ whole genome shotgun (WGS) entry which is preliminary data.</text>
</comment>
<feature type="domain" description="Glutamyl/glutaminyl-tRNA synthetase class Ib catalytic" evidence="8">
    <location>
        <begin position="17"/>
        <end position="270"/>
    </location>
</feature>
<gene>
    <name evidence="9" type="primary">gltX</name>
    <name evidence="9" type="ORF">GCM10010994_00180</name>
</gene>
<name>A0A916TXJ2_9HYPH</name>
<reference evidence="9" key="2">
    <citation type="submission" date="2020-09" db="EMBL/GenBank/DDBJ databases">
        <authorList>
            <person name="Sun Q."/>
            <person name="Zhou Y."/>
        </authorList>
    </citation>
    <scope>NUCLEOTIDE SEQUENCE</scope>
    <source>
        <strain evidence="9">CGMCC 1.12919</strain>
    </source>
</reference>
<keyword evidence="4" id="KW-0862">Zinc</keyword>
<evidence type="ECO:0000259" key="8">
    <source>
        <dbReference type="Pfam" id="PF00749"/>
    </source>
</evidence>
<evidence type="ECO:0000256" key="7">
    <source>
        <dbReference type="RuleBase" id="RU363037"/>
    </source>
</evidence>
<dbReference type="GO" id="GO:0005524">
    <property type="term" value="F:ATP binding"/>
    <property type="evidence" value="ECO:0007669"/>
    <property type="project" value="UniProtKB-KW"/>
</dbReference>
<keyword evidence="2" id="KW-0479">Metal-binding</keyword>
<dbReference type="Proteomes" id="UP000637002">
    <property type="component" value="Unassembled WGS sequence"/>
</dbReference>
<dbReference type="InterPro" id="IPR020058">
    <property type="entry name" value="Glu/Gln-tRNA-synth_Ib_cat-dom"/>
</dbReference>
<evidence type="ECO:0000256" key="6">
    <source>
        <dbReference type="ARBA" id="ARBA00023146"/>
    </source>
</evidence>
<keyword evidence="10" id="KW-1185">Reference proteome</keyword>
<evidence type="ECO:0000313" key="9">
    <source>
        <dbReference type="EMBL" id="GGC44968.1"/>
    </source>
</evidence>
<dbReference type="Pfam" id="PF00749">
    <property type="entry name" value="tRNA-synt_1c"/>
    <property type="match status" value="1"/>
</dbReference>
<dbReference type="PANTHER" id="PTHR43311">
    <property type="entry name" value="GLUTAMATE--TRNA LIGASE"/>
    <property type="match status" value="1"/>
</dbReference>
<evidence type="ECO:0000256" key="3">
    <source>
        <dbReference type="ARBA" id="ARBA00022741"/>
    </source>
</evidence>
<dbReference type="InterPro" id="IPR049940">
    <property type="entry name" value="GluQ/Sye"/>
</dbReference>
<dbReference type="Gene3D" id="3.40.50.620">
    <property type="entry name" value="HUPs"/>
    <property type="match status" value="1"/>
</dbReference>
<dbReference type="PRINTS" id="PR00987">
    <property type="entry name" value="TRNASYNTHGLU"/>
</dbReference>
<evidence type="ECO:0000256" key="2">
    <source>
        <dbReference type="ARBA" id="ARBA00022723"/>
    </source>
</evidence>
<evidence type="ECO:0000313" key="10">
    <source>
        <dbReference type="Proteomes" id="UP000637002"/>
    </source>
</evidence>
<organism evidence="9 10">
    <name type="scientific">Chelatococcus reniformis</name>
    <dbReference type="NCBI Taxonomy" id="1494448"/>
    <lineage>
        <taxon>Bacteria</taxon>
        <taxon>Pseudomonadati</taxon>
        <taxon>Pseudomonadota</taxon>
        <taxon>Alphaproteobacteria</taxon>
        <taxon>Hyphomicrobiales</taxon>
        <taxon>Chelatococcaceae</taxon>
        <taxon>Chelatococcus</taxon>
    </lineage>
</organism>
<dbReference type="GO" id="GO:0004818">
    <property type="term" value="F:glutamate-tRNA ligase activity"/>
    <property type="evidence" value="ECO:0007669"/>
    <property type="project" value="TreeGrafter"/>
</dbReference>
<dbReference type="SUPFAM" id="SSF52374">
    <property type="entry name" value="Nucleotidylyl transferase"/>
    <property type="match status" value="1"/>
</dbReference>
<keyword evidence="3 7" id="KW-0547">Nucleotide-binding</keyword>
<accession>A0A916TXJ2</accession>
<evidence type="ECO:0000256" key="1">
    <source>
        <dbReference type="ARBA" id="ARBA00022598"/>
    </source>
</evidence>
<dbReference type="RefSeq" id="WP_188607109.1">
    <property type="nucleotide sequence ID" value="NZ_BMGG01000001.1"/>
</dbReference>
<keyword evidence="5 7" id="KW-0067">ATP-binding</keyword>